<organism evidence="14 15">
    <name type="scientific">Triparma columacea</name>
    <dbReference type="NCBI Taxonomy" id="722753"/>
    <lineage>
        <taxon>Eukaryota</taxon>
        <taxon>Sar</taxon>
        <taxon>Stramenopiles</taxon>
        <taxon>Ochrophyta</taxon>
        <taxon>Bolidophyceae</taxon>
        <taxon>Parmales</taxon>
        <taxon>Triparmaceae</taxon>
        <taxon>Triparma</taxon>
    </lineage>
</organism>
<proteinExistence type="inferred from homology"/>
<dbReference type="SUPFAM" id="SSF144091">
    <property type="entry name" value="Rhomboid-like"/>
    <property type="match status" value="1"/>
</dbReference>
<comment type="similarity">
    <text evidence="3 11">Belongs to the peptidase S54 family.</text>
</comment>
<evidence type="ECO:0000256" key="10">
    <source>
        <dbReference type="ARBA" id="ARBA00023136"/>
    </source>
</evidence>
<feature type="compositionally biased region" description="Basic and acidic residues" evidence="12">
    <location>
        <begin position="49"/>
        <end position="60"/>
    </location>
</feature>
<feature type="transmembrane region" description="Helical" evidence="11">
    <location>
        <begin position="250"/>
        <end position="269"/>
    </location>
</feature>
<keyword evidence="8 11" id="KW-0720">Serine protease</keyword>
<evidence type="ECO:0000256" key="11">
    <source>
        <dbReference type="RuleBase" id="RU362115"/>
    </source>
</evidence>
<evidence type="ECO:0000256" key="9">
    <source>
        <dbReference type="ARBA" id="ARBA00022989"/>
    </source>
</evidence>
<dbReference type="GO" id="GO:0016020">
    <property type="term" value="C:membrane"/>
    <property type="evidence" value="ECO:0007669"/>
    <property type="project" value="UniProtKB-SubCell"/>
</dbReference>
<comment type="function">
    <text evidence="11">Serine protease involved in intramembrane proteolysis.</text>
</comment>
<dbReference type="InterPro" id="IPR002610">
    <property type="entry name" value="Peptidase_S54_rhomboid-like"/>
</dbReference>
<evidence type="ECO:0000313" key="14">
    <source>
        <dbReference type="EMBL" id="GMI44994.1"/>
    </source>
</evidence>
<dbReference type="Proteomes" id="UP001165065">
    <property type="component" value="Unassembled WGS sequence"/>
</dbReference>
<keyword evidence="5 11" id="KW-0645">Protease</keyword>
<dbReference type="Gene3D" id="1.20.1540.10">
    <property type="entry name" value="Rhomboid-like"/>
    <property type="match status" value="1"/>
</dbReference>
<dbReference type="EMBL" id="BRYA01001530">
    <property type="protein sequence ID" value="GMI44994.1"/>
    <property type="molecule type" value="Genomic_DNA"/>
</dbReference>
<comment type="subcellular location">
    <subcellularLocation>
        <location evidence="2 11">Membrane</location>
        <topology evidence="2 11">Multi-pass membrane protein</topology>
    </subcellularLocation>
</comment>
<feature type="transmembrane region" description="Helical" evidence="11">
    <location>
        <begin position="225"/>
        <end position="244"/>
    </location>
</feature>
<keyword evidence="15" id="KW-1185">Reference proteome</keyword>
<accession>A0A9W7LBY9</accession>
<evidence type="ECO:0000259" key="13">
    <source>
        <dbReference type="Pfam" id="PF01694"/>
    </source>
</evidence>
<gene>
    <name evidence="14" type="ORF">TrCOL_g9315</name>
</gene>
<keyword evidence="7 11" id="KW-0378">Hydrolase</keyword>
<keyword evidence="9 11" id="KW-1133">Transmembrane helix</keyword>
<dbReference type="Pfam" id="PF01694">
    <property type="entry name" value="Rhomboid"/>
    <property type="match status" value="1"/>
</dbReference>
<evidence type="ECO:0000256" key="4">
    <source>
        <dbReference type="ARBA" id="ARBA00013039"/>
    </source>
</evidence>
<feature type="region of interest" description="Disordered" evidence="12">
    <location>
        <begin position="29"/>
        <end position="60"/>
    </location>
</feature>
<reference evidence="15" key="1">
    <citation type="journal article" date="2023" name="Commun. Biol.">
        <title>Genome analysis of Parmales, the sister group of diatoms, reveals the evolutionary specialization of diatoms from phago-mixotrophs to photoautotrophs.</title>
        <authorList>
            <person name="Ban H."/>
            <person name="Sato S."/>
            <person name="Yoshikawa S."/>
            <person name="Yamada K."/>
            <person name="Nakamura Y."/>
            <person name="Ichinomiya M."/>
            <person name="Sato N."/>
            <person name="Blanc-Mathieu R."/>
            <person name="Endo H."/>
            <person name="Kuwata A."/>
            <person name="Ogata H."/>
        </authorList>
    </citation>
    <scope>NUCLEOTIDE SEQUENCE [LARGE SCALE GENOMIC DNA]</scope>
</reference>
<evidence type="ECO:0000313" key="15">
    <source>
        <dbReference type="Proteomes" id="UP001165065"/>
    </source>
</evidence>
<dbReference type="PANTHER" id="PTHR22936">
    <property type="entry name" value="RHOMBOID-RELATED"/>
    <property type="match status" value="1"/>
</dbReference>
<name>A0A9W7LBY9_9STRA</name>
<feature type="transmembrane region" description="Helical" evidence="11">
    <location>
        <begin position="196"/>
        <end position="213"/>
    </location>
</feature>
<dbReference type="EC" id="3.4.21.105" evidence="4"/>
<evidence type="ECO:0000256" key="2">
    <source>
        <dbReference type="ARBA" id="ARBA00004141"/>
    </source>
</evidence>
<dbReference type="GO" id="GO:0006508">
    <property type="term" value="P:proteolysis"/>
    <property type="evidence" value="ECO:0007669"/>
    <property type="project" value="UniProtKB-KW"/>
</dbReference>
<feature type="domain" description="Peptidase S54 rhomboid" evidence="13">
    <location>
        <begin position="132"/>
        <end position="268"/>
    </location>
</feature>
<dbReference type="OrthoDB" id="418595at2759"/>
<evidence type="ECO:0000256" key="7">
    <source>
        <dbReference type="ARBA" id="ARBA00022801"/>
    </source>
</evidence>
<keyword evidence="10 11" id="KW-0472">Membrane</keyword>
<dbReference type="GO" id="GO:0004252">
    <property type="term" value="F:serine-type endopeptidase activity"/>
    <property type="evidence" value="ECO:0007669"/>
    <property type="project" value="InterPro"/>
</dbReference>
<evidence type="ECO:0000256" key="3">
    <source>
        <dbReference type="ARBA" id="ARBA00009045"/>
    </source>
</evidence>
<evidence type="ECO:0000256" key="5">
    <source>
        <dbReference type="ARBA" id="ARBA00022670"/>
    </source>
</evidence>
<feature type="transmembrane region" description="Helical" evidence="11">
    <location>
        <begin position="137"/>
        <end position="156"/>
    </location>
</feature>
<comment type="catalytic activity">
    <reaction evidence="1 11">
        <text>Cleaves type-1 transmembrane domains using a catalytic dyad composed of serine and histidine that are contributed by different transmembrane domains.</text>
        <dbReference type="EC" id="3.4.21.105"/>
    </reaction>
</comment>
<evidence type="ECO:0000256" key="6">
    <source>
        <dbReference type="ARBA" id="ARBA00022692"/>
    </source>
</evidence>
<evidence type="ECO:0000256" key="8">
    <source>
        <dbReference type="ARBA" id="ARBA00022825"/>
    </source>
</evidence>
<dbReference type="InterPro" id="IPR035952">
    <property type="entry name" value="Rhomboid-like_sf"/>
</dbReference>
<comment type="caution">
    <text evidence="14">The sequence shown here is derived from an EMBL/GenBank/DDBJ whole genome shotgun (WGS) entry which is preliminary data.</text>
</comment>
<dbReference type="PANTHER" id="PTHR22936:SF69">
    <property type="entry name" value="RHOMBOID-LIKE PROTEIN"/>
    <property type="match status" value="1"/>
</dbReference>
<dbReference type="InterPro" id="IPR022764">
    <property type="entry name" value="Peptidase_S54_rhomboid_dom"/>
</dbReference>
<dbReference type="AlphaFoldDB" id="A0A9W7LBY9"/>
<feature type="transmembrane region" description="Helical" evidence="11">
    <location>
        <begin position="168"/>
        <end position="190"/>
    </location>
</feature>
<feature type="transmembrane region" description="Helical" evidence="11">
    <location>
        <begin position="281"/>
        <end position="304"/>
    </location>
</feature>
<keyword evidence="6 11" id="KW-0812">Transmembrane</keyword>
<evidence type="ECO:0000256" key="1">
    <source>
        <dbReference type="ARBA" id="ARBA00000156"/>
    </source>
</evidence>
<sequence length="347" mass="38452">MGLFGNKKKEKLVQELPIHTKRNDSVRYAKGTHFKGDKTTKSDTSSITPKDEVKNGKEGDYHQLGEEGEEIKAPVPVPIFTYLVSAIQVFTMILPLVTCTIAPFSINPMIGPYPTILDDWGAKNTYKLVVDGQWSRLFMPIFLHSGVIHLLGNLAIQLDQCKTYERQWGILLYSFIYISTGISGCVFSSVSMPGSLGVGGSGAIMGVLGARIGEGLVKYHDRGGGIDDLCITGVSVGFVLLMSFVPFVDWPAHVGGMVSGLVVGLIAFSHDNLWGRYGCKVFSVIAGVGLFFAFDIMFGALFFIDLSPYEYLQDICKYFTDYYAYFGEEFVCGCYDNRLKDFWYYIS</sequence>
<protein>
    <recommendedName>
        <fullName evidence="4">rhomboid protease</fullName>
        <ecNumber evidence="4">3.4.21.105</ecNumber>
    </recommendedName>
</protein>
<evidence type="ECO:0000256" key="12">
    <source>
        <dbReference type="SAM" id="MobiDB-lite"/>
    </source>
</evidence>
<feature type="transmembrane region" description="Helical" evidence="11">
    <location>
        <begin position="79"/>
        <end position="104"/>
    </location>
</feature>